<name>A0A317SGE7_9PEZI</name>
<proteinExistence type="predicted"/>
<accession>A0A317SGE7</accession>
<sequence>MDTDGQGYRRFKCRSRAICGKTSGVTQFPDLCYEQLVQTTAVELLSTISTSIFQLPDQALLTILVNSLQRERSIIDISSMSESVGSDLDMQDSHMIEGEIEERQRLELQVIQLEKTVLNLLPQNAPPTFYDSSPYQQNASIDKARLIGYDISKNGICLSDRSPDTSGHESELDDSHILQRSAVLLKASPPVPGIQIYHMYRFGKRGQNIILNALPLPLPYMSQA</sequence>
<protein>
    <submittedName>
        <fullName evidence="1">Uncharacterized protein</fullName>
    </submittedName>
</protein>
<dbReference type="STRING" id="42249.A0A317SGE7"/>
<dbReference type="Proteomes" id="UP000246991">
    <property type="component" value="Unassembled WGS sequence"/>
</dbReference>
<dbReference type="AlphaFoldDB" id="A0A317SGE7"/>
<dbReference type="EMBL" id="PYWC01000111">
    <property type="protein sequence ID" value="PWW72261.1"/>
    <property type="molecule type" value="Genomic_DNA"/>
</dbReference>
<comment type="caution">
    <text evidence="1">The sequence shown here is derived from an EMBL/GenBank/DDBJ whole genome shotgun (WGS) entry which is preliminary data.</text>
</comment>
<evidence type="ECO:0000313" key="1">
    <source>
        <dbReference type="EMBL" id="PWW72261.1"/>
    </source>
</evidence>
<organism evidence="1 2">
    <name type="scientific">Tuber magnatum</name>
    <name type="common">white Piedmont truffle</name>
    <dbReference type="NCBI Taxonomy" id="42249"/>
    <lineage>
        <taxon>Eukaryota</taxon>
        <taxon>Fungi</taxon>
        <taxon>Dikarya</taxon>
        <taxon>Ascomycota</taxon>
        <taxon>Pezizomycotina</taxon>
        <taxon>Pezizomycetes</taxon>
        <taxon>Pezizales</taxon>
        <taxon>Tuberaceae</taxon>
        <taxon>Tuber</taxon>
    </lineage>
</organism>
<gene>
    <name evidence="1" type="ORF">C7212DRAFT_348129</name>
</gene>
<reference evidence="1 2" key="1">
    <citation type="submission" date="2018-03" db="EMBL/GenBank/DDBJ databases">
        <title>Genomes of Pezizomycetes fungi and the evolution of truffles.</title>
        <authorList>
            <person name="Murat C."/>
            <person name="Payen T."/>
            <person name="Noel B."/>
            <person name="Kuo A."/>
            <person name="Martin F.M."/>
        </authorList>
    </citation>
    <scope>NUCLEOTIDE SEQUENCE [LARGE SCALE GENOMIC DNA]</scope>
    <source>
        <strain evidence="1">091103-1</strain>
    </source>
</reference>
<evidence type="ECO:0000313" key="2">
    <source>
        <dbReference type="Proteomes" id="UP000246991"/>
    </source>
</evidence>
<keyword evidence="2" id="KW-1185">Reference proteome</keyword>